<gene>
    <name evidence="1" type="ORF">TSUD_84280</name>
</gene>
<name>A0A2Z6PTN6_TRISU</name>
<evidence type="ECO:0000313" key="2">
    <source>
        <dbReference type="Proteomes" id="UP000242715"/>
    </source>
</evidence>
<dbReference type="Proteomes" id="UP000242715">
    <property type="component" value="Unassembled WGS sequence"/>
</dbReference>
<reference evidence="2" key="1">
    <citation type="journal article" date="2017" name="Front. Plant Sci.">
        <title>Climate Clever Clovers: New Paradigm to Reduce the Environmental Footprint of Ruminants by Breeding Low Methanogenic Forages Utilizing Haplotype Variation.</title>
        <authorList>
            <person name="Kaur P."/>
            <person name="Appels R."/>
            <person name="Bayer P.E."/>
            <person name="Keeble-Gagnere G."/>
            <person name="Wang J."/>
            <person name="Hirakawa H."/>
            <person name="Shirasawa K."/>
            <person name="Vercoe P."/>
            <person name="Stefanova K."/>
            <person name="Durmic Z."/>
            <person name="Nichols P."/>
            <person name="Revell C."/>
            <person name="Isobe S.N."/>
            <person name="Edwards D."/>
            <person name="Erskine W."/>
        </authorList>
    </citation>
    <scope>NUCLEOTIDE SEQUENCE [LARGE SCALE GENOMIC DNA]</scope>
    <source>
        <strain evidence="2">cv. Daliak</strain>
    </source>
</reference>
<keyword evidence="2" id="KW-1185">Reference proteome</keyword>
<dbReference type="PANTHER" id="PTHR34123">
    <property type="entry name" value="OS04G0578200 PROTEIN"/>
    <property type="match status" value="1"/>
</dbReference>
<dbReference type="OrthoDB" id="348976at2759"/>
<organism evidence="1 2">
    <name type="scientific">Trifolium subterraneum</name>
    <name type="common">Subterranean clover</name>
    <dbReference type="NCBI Taxonomy" id="3900"/>
    <lineage>
        <taxon>Eukaryota</taxon>
        <taxon>Viridiplantae</taxon>
        <taxon>Streptophyta</taxon>
        <taxon>Embryophyta</taxon>
        <taxon>Tracheophyta</taxon>
        <taxon>Spermatophyta</taxon>
        <taxon>Magnoliopsida</taxon>
        <taxon>eudicotyledons</taxon>
        <taxon>Gunneridae</taxon>
        <taxon>Pentapetalae</taxon>
        <taxon>rosids</taxon>
        <taxon>fabids</taxon>
        <taxon>Fabales</taxon>
        <taxon>Fabaceae</taxon>
        <taxon>Papilionoideae</taxon>
        <taxon>50 kb inversion clade</taxon>
        <taxon>NPAAA clade</taxon>
        <taxon>Hologalegina</taxon>
        <taxon>IRL clade</taxon>
        <taxon>Trifolieae</taxon>
        <taxon>Trifolium</taxon>
    </lineage>
</organism>
<evidence type="ECO:0000313" key="1">
    <source>
        <dbReference type="EMBL" id="GAU51069.1"/>
    </source>
</evidence>
<sequence length="99" mass="11294">MYNSELLGIAASVFRSPSGEDEASPLRLLETIDRDLTLNAYEEDCEFADPAGSFKGLQRFKRNCTNFGSLLEKSNMNLTKWEDFEVRISFNTYLLLSQI</sequence>
<protein>
    <submittedName>
        <fullName evidence="1">Uncharacterized protein</fullName>
    </submittedName>
</protein>
<accession>A0A2Z6PTN6</accession>
<dbReference type="PANTHER" id="PTHR34123:SF1">
    <property type="entry name" value="OS04G0578200 PROTEIN"/>
    <property type="match status" value="1"/>
</dbReference>
<dbReference type="EMBL" id="DF974963">
    <property type="protein sequence ID" value="GAU51069.1"/>
    <property type="molecule type" value="Genomic_DNA"/>
</dbReference>
<proteinExistence type="predicted"/>
<dbReference type="AlphaFoldDB" id="A0A2Z6PTN6"/>